<dbReference type="RefSeq" id="WP_301226215.1">
    <property type="nucleotide sequence ID" value="NZ_JAROCG010000001.1"/>
</dbReference>
<feature type="transmembrane region" description="Helical" evidence="1">
    <location>
        <begin position="15"/>
        <end position="36"/>
    </location>
</feature>
<reference evidence="3" key="1">
    <citation type="submission" date="2023-06" db="EMBL/GenBank/DDBJ databases">
        <title>MT1 and MT2 Draft Genomes of Novel Species.</title>
        <authorList>
            <person name="Venkateswaran K."/>
        </authorList>
    </citation>
    <scope>NUCLEOTIDE SEQUENCE</scope>
    <source>
        <strain evidence="3">IIF3SC-B10</strain>
    </source>
</reference>
<name>A0ABT8K0P3_9MICC</name>
<keyword evidence="4" id="KW-1185">Reference proteome</keyword>
<evidence type="ECO:0000259" key="2">
    <source>
        <dbReference type="Pfam" id="PF13400"/>
    </source>
</evidence>
<evidence type="ECO:0000256" key="1">
    <source>
        <dbReference type="SAM" id="Phobius"/>
    </source>
</evidence>
<dbReference type="Pfam" id="PF13400">
    <property type="entry name" value="Tad"/>
    <property type="match status" value="1"/>
</dbReference>
<keyword evidence="1" id="KW-0472">Membrane</keyword>
<organism evidence="3 4">
    <name type="scientific">Arthrobacter burdickii</name>
    <dbReference type="NCBI Taxonomy" id="3035920"/>
    <lineage>
        <taxon>Bacteria</taxon>
        <taxon>Bacillati</taxon>
        <taxon>Actinomycetota</taxon>
        <taxon>Actinomycetes</taxon>
        <taxon>Micrococcales</taxon>
        <taxon>Micrococcaceae</taxon>
        <taxon>Arthrobacter</taxon>
    </lineage>
</organism>
<protein>
    <submittedName>
        <fullName evidence="3">Tad domain-containing protein</fullName>
    </submittedName>
</protein>
<dbReference type="EMBL" id="JAROCG010000001">
    <property type="protein sequence ID" value="MDN4610767.1"/>
    <property type="molecule type" value="Genomic_DNA"/>
</dbReference>
<feature type="domain" description="Putative Flp pilus-assembly TadG-like N-terminal" evidence="2">
    <location>
        <begin position="15"/>
        <end position="58"/>
    </location>
</feature>
<keyword evidence="1" id="KW-0812">Transmembrane</keyword>
<evidence type="ECO:0000313" key="3">
    <source>
        <dbReference type="EMBL" id="MDN4610767.1"/>
    </source>
</evidence>
<accession>A0ABT8K0P3</accession>
<evidence type="ECO:0000313" key="4">
    <source>
        <dbReference type="Proteomes" id="UP001174209"/>
    </source>
</evidence>
<dbReference type="Proteomes" id="UP001174209">
    <property type="component" value="Unassembled WGS sequence"/>
</dbReference>
<keyword evidence="1" id="KW-1133">Transmembrane helix</keyword>
<proteinExistence type="predicted"/>
<dbReference type="InterPro" id="IPR028087">
    <property type="entry name" value="Tad_N"/>
</dbReference>
<comment type="caution">
    <text evidence="3">The sequence shown here is derived from an EMBL/GenBank/DDBJ whole genome shotgun (WGS) entry which is preliminary data.</text>
</comment>
<sequence>MKESGDRTFAGDERGAVAVVVALMMVVLLGMAALAVDVGAMYVEKAQLQNGADASALAIANDCSRGTCGAVNGTGQFFADSNAGDATSGITSITFPTATSVRVRTNAREAGTGANHFSLAFARVLGFQNTQITATATASWGAPSGGSTLPWTIGQCVFRQSLSASQRTQLDSTGNFVGDPTPVHMLLRYDNNLDYPGCAGQNGDVRGGFGWLDRDGTGCSAAVNIGTGEAGSNPGLDFPGECSSIMARLREEPVLIPIYSSSVLNGSRATYTLRGFAALQITGYKFGGGPSVTHLDPAAPNCTGNCRGIQGFFTRFVSLDDGLVTSPTAPNLGASVVGLSN</sequence>
<gene>
    <name evidence="3" type="ORF">P5G52_07775</name>
</gene>